<keyword evidence="3" id="KW-0731">Sigma factor</keyword>
<dbReference type="EMBL" id="JAVFCB010000008">
    <property type="protein sequence ID" value="MDQ4215071.1"/>
    <property type="molecule type" value="Genomic_DNA"/>
</dbReference>
<proteinExistence type="inferred from homology"/>
<dbReference type="Pfam" id="PF08281">
    <property type="entry name" value="Sigma70_r4_2"/>
    <property type="match status" value="1"/>
</dbReference>
<evidence type="ECO:0000256" key="3">
    <source>
        <dbReference type="ARBA" id="ARBA00023082"/>
    </source>
</evidence>
<keyword evidence="7" id="KW-1185">Reference proteome</keyword>
<comment type="caution">
    <text evidence="6">The sequence shown here is derived from an EMBL/GenBank/DDBJ whole genome shotgun (WGS) entry which is preliminary data.</text>
</comment>
<evidence type="ECO:0000313" key="7">
    <source>
        <dbReference type="Proteomes" id="UP001230289"/>
    </source>
</evidence>
<dbReference type="SUPFAM" id="SSF88659">
    <property type="entry name" value="Sigma3 and sigma4 domains of RNA polymerase sigma factors"/>
    <property type="match status" value="1"/>
</dbReference>
<evidence type="ECO:0000313" key="6">
    <source>
        <dbReference type="EMBL" id="MDQ4215071.1"/>
    </source>
</evidence>
<accession>A0ABU0XIX4</accession>
<protein>
    <submittedName>
        <fullName evidence="6">Sigma factor-like helix-turn-helix DNA-binding protein</fullName>
    </submittedName>
</protein>
<dbReference type="InterPro" id="IPR036388">
    <property type="entry name" value="WH-like_DNA-bd_sf"/>
</dbReference>
<feature type="domain" description="RNA polymerase sigma factor 70 region 4 type 2" evidence="5">
    <location>
        <begin position="11"/>
        <end position="56"/>
    </location>
</feature>
<sequence length="76" mass="8445">MKTALRRGIADALTPHQQRVLIGIAVEGVPIDVIAQRTNSTRNAVYKTLHDARRRLRAHLAAQGFTEAIETKEATR</sequence>
<comment type="similarity">
    <text evidence="1">Belongs to the sigma-70 factor family. ECF subfamily.</text>
</comment>
<dbReference type="InterPro" id="IPR013324">
    <property type="entry name" value="RNA_pol_sigma_r3/r4-like"/>
</dbReference>
<keyword evidence="4" id="KW-0804">Transcription</keyword>
<gene>
    <name evidence="6" type="ORF">RBR11_14200</name>
</gene>
<dbReference type="InterPro" id="IPR013249">
    <property type="entry name" value="RNA_pol_sigma70_r4_t2"/>
</dbReference>
<dbReference type="RefSeq" id="WP_308490022.1">
    <property type="nucleotide sequence ID" value="NZ_JAVFCB010000008.1"/>
</dbReference>
<dbReference type="Gene3D" id="1.10.10.10">
    <property type="entry name" value="Winged helix-like DNA-binding domain superfamily/Winged helix DNA-binding domain"/>
    <property type="match status" value="1"/>
</dbReference>
<evidence type="ECO:0000256" key="2">
    <source>
        <dbReference type="ARBA" id="ARBA00023015"/>
    </source>
</evidence>
<organism evidence="6 7">
    <name type="scientific">Microbacterium capsulatum</name>
    <dbReference type="NCBI Taxonomy" id="3041921"/>
    <lineage>
        <taxon>Bacteria</taxon>
        <taxon>Bacillati</taxon>
        <taxon>Actinomycetota</taxon>
        <taxon>Actinomycetes</taxon>
        <taxon>Micrococcales</taxon>
        <taxon>Microbacteriaceae</taxon>
        <taxon>Microbacterium</taxon>
    </lineage>
</organism>
<name>A0ABU0XIX4_9MICO</name>
<reference evidence="6 7" key="1">
    <citation type="submission" date="2023-08" db="EMBL/GenBank/DDBJ databases">
        <title>Microbacterium sp. nov., isolated from a waste landfill.</title>
        <authorList>
            <person name="Wen W."/>
        </authorList>
    </citation>
    <scope>NUCLEOTIDE SEQUENCE [LARGE SCALE GENOMIC DNA]</scope>
    <source>
        <strain evidence="6 7">ASV81</strain>
    </source>
</reference>
<evidence type="ECO:0000256" key="4">
    <source>
        <dbReference type="ARBA" id="ARBA00023163"/>
    </source>
</evidence>
<dbReference type="Proteomes" id="UP001230289">
    <property type="component" value="Unassembled WGS sequence"/>
</dbReference>
<keyword evidence="2" id="KW-0805">Transcription regulation</keyword>
<evidence type="ECO:0000259" key="5">
    <source>
        <dbReference type="Pfam" id="PF08281"/>
    </source>
</evidence>
<evidence type="ECO:0000256" key="1">
    <source>
        <dbReference type="ARBA" id="ARBA00010641"/>
    </source>
</evidence>